<feature type="domain" description="AMP-dependent synthetase/ligase" evidence="2">
    <location>
        <begin position="1"/>
        <end position="65"/>
    </location>
</feature>
<evidence type="ECO:0000313" key="4">
    <source>
        <dbReference type="Proteomes" id="UP001157091"/>
    </source>
</evidence>
<organism evidence="3 4">
    <name type="scientific">Luteimicrobium album</name>
    <dbReference type="NCBI Taxonomy" id="1054550"/>
    <lineage>
        <taxon>Bacteria</taxon>
        <taxon>Bacillati</taxon>
        <taxon>Actinomycetota</taxon>
        <taxon>Actinomycetes</taxon>
        <taxon>Micrococcales</taxon>
        <taxon>Luteimicrobium</taxon>
    </lineage>
</organism>
<keyword evidence="4" id="KW-1185">Reference proteome</keyword>
<feature type="region of interest" description="Disordered" evidence="1">
    <location>
        <begin position="68"/>
        <end position="97"/>
    </location>
</feature>
<gene>
    <name evidence="3" type="ORF">GCM10025864_32220</name>
</gene>
<accession>A0ABQ6I678</accession>
<reference evidence="4" key="1">
    <citation type="journal article" date="2019" name="Int. J. Syst. Evol. Microbiol.">
        <title>The Global Catalogue of Microorganisms (GCM) 10K type strain sequencing project: providing services to taxonomists for standard genome sequencing and annotation.</title>
        <authorList>
            <consortium name="The Broad Institute Genomics Platform"/>
            <consortium name="The Broad Institute Genome Sequencing Center for Infectious Disease"/>
            <person name="Wu L."/>
            <person name="Ma J."/>
        </authorList>
    </citation>
    <scope>NUCLEOTIDE SEQUENCE [LARGE SCALE GENOMIC DNA]</scope>
    <source>
        <strain evidence="4">NBRC 106348</strain>
    </source>
</reference>
<evidence type="ECO:0000259" key="2">
    <source>
        <dbReference type="Pfam" id="PF00501"/>
    </source>
</evidence>
<dbReference type="InterPro" id="IPR000873">
    <property type="entry name" value="AMP-dep_synth/lig_dom"/>
</dbReference>
<dbReference type="InterPro" id="IPR042099">
    <property type="entry name" value="ANL_N_sf"/>
</dbReference>
<evidence type="ECO:0000256" key="1">
    <source>
        <dbReference type="SAM" id="MobiDB-lite"/>
    </source>
</evidence>
<evidence type="ECO:0000313" key="3">
    <source>
        <dbReference type="EMBL" id="GMA25463.1"/>
    </source>
</evidence>
<dbReference type="Proteomes" id="UP001157091">
    <property type="component" value="Unassembled WGS sequence"/>
</dbReference>
<comment type="caution">
    <text evidence="3">The sequence shown here is derived from an EMBL/GenBank/DDBJ whole genome shotgun (WGS) entry which is preliminary data.</text>
</comment>
<dbReference type="SUPFAM" id="SSF56801">
    <property type="entry name" value="Acetyl-CoA synthetase-like"/>
    <property type="match status" value="1"/>
</dbReference>
<name>A0ABQ6I678_9MICO</name>
<proteinExistence type="predicted"/>
<dbReference type="EMBL" id="BSUK01000001">
    <property type="protein sequence ID" value="GMA25463.1"/>
    <property type="molecule type" value="Genomic_DNA"/>
</dbReference>
<dbReference type="Gene3D" id="3.40.50.12780">
    <property type="entry name" value="N-terminal domain of ligase-like"/>
    <property type="match status" value="1"/>
</dbReference>
<dbReference type="Pfam" id="PF00501">
    <property type="entry name" value="AMP-binding"/>
    <property type="match status" value="1"/>
</dbReference>
<sequence length="97" mass="9766">MSWRLLSRRVEEIAAGLNAFGVTAGDRVSLLVPPSADLTAVLYACVRLGAVVVVADAGLGVGGLTRAVRGRRPTSSSGPYPGSSPRGCSDGPGDACP</sequence>
<feature type="compositionally biased region" description="Low complexity" evidence="1">
    <location>
        <begin position="73"/>
        <end position="89"/>
    </location>
</feature>
<protein>
    <recommendedName>
        <fullName evidence="2">AMP-dependent synthetase/ligase domain-containing protein</fullName>
    </recommendedName>
</protein>